<dbReference type="GO" id="GO:0005525">
    <property type="term" value="F:GTP binding"/>
    <property type="evidence" value="ECO:0007669"/>
    <property type="project" value="UniProtKB-KW"/>
</dbReference>
<keyword evidence="10" id="KW-1185">Reference proteome</keyword>
<comment type="similarity">
    <text evidence="2">Belongs to the TRAFAC class TrmE-Era-EngA-EngB-Septin-like GTPase superfamily. EngB GTPase family.</text>
</comment>
<dbReference type="PROSITE" id="PS51706">
    <property type="entry name" value="G_ENGB"/>
    <property type="match status" value="1"/>
</dbReference>
<organism evidence="9 10">
    <name type="scientific">Mortierella isabellina</name>
    <name type="common">Filamentous fungus</name>
    <name type="synonym">Umbelopsis isabellina</name>
    <dbReference type="NCBI Taxonomy" id="91625"/>
    <lineage>
        <taxon>Eukaryota</taxon>
        <taxon>Fungi</taxon>
        <taxon>Fungi incertae sedis</taxon>
        <taxon>Mucoromycota</taxon>
        <taxon>Mucoromycotina</taxon>
        <taxon>Umbelopsidomycetes</taxon>
        <taxon>Umbelopsidales</taxon>
        <taxon>Umbelopsidaceae</taxon>
        <taxon>Umbelopsis</taxon>
    </lineage>
</organism>
<keyword evidence="6" id="KW-0460">Magnesium</keyword>
<reference evidence="9" key="1">
    <citation type="submission" date="2020-12" db="EMBL/GenBank/DDBJ databases">
        <title>Metabolic potential, ecology and presence of endohyphal bacteria is reflected in genomic diversity of Mucoromycotina.</title>
        <authorList>
            <person name="Muszewska A."/>
            <person name="Okrasinska A."/>
            <person name="Steczkiewicz K."/>
            <person name="Drgas O."/>
            <person name="Orlowska M."/>
            <person name="Perlinska-Lenart U."/>
            <person name="Aleksandrzak-Piekarczyk T."/>
            <person name="Szatraj K."/>
            <person name="Zielenkiewicz U."/>
            <person name="Pilsyk S."/>
            <person name="Malc E."/>
            <person name="Mieczkowski P."/>
            <person name="Kruszewska J.S."/>
            <person name="Biernat P."/>
            <person name="Pawlowska J."/>
        </authorList>
    </citation>
    <scope>NUCLEOTIDE SEQUENCE</scope>
    <source>
        <strain evidence="9">WA0000067209</strain>
    </source>
</reference>
<dbReference type="InterPro" id="IPR019987">
    <property type="entry name" value="GTP-bd_ribosome_bio_YsxC"/>
</dbReference>
<keyword evidence="4" id="KW-0479">Metal-binding</keyword>
<evidence type="ECO:0000256" key="3">
    <source>
        <dbReference type="ARBA" id="ARBA00015370"/>
    </source>
</evidence>
<dbReference type="OrthoDB" id="391988at2759"/>
<evidence type="ECO:0000256" key="1">
    <source>
        <dbReference type="ARBA" id="ARBA00001946"/>
    </source>
</evidence>
<evidence type="ECO:0000256" key="2">
    <source>
        <dbReference type="ARBA" id="ARBA00009638"/>
    </source>
</evidence>
<dbReference type="SUPFAM" id="SSF52540">
    <property type="entry name" value="P-loop containing nucleoside triphosphate hydrolases"/>
    <property type="match status" value="1"/>
</dbReference>
<comment type="cofactor">
    <cofactor evidence="1">
        <name>Mg(2+)</name>
        <dbReference type="ChEBI" id="CHEBI:18420"/>
    </cofactor>
</comment>
<dbReference type="InterPro" id="IPR027417">
    <property type="entry name" value="P-loop_NTPase"/>
</dbReference>
<dbReference type="InterPro" id="IPR030393">
    <property type="entry name" value="G_ENGB_dom"/>
</dbReference>
<dbReference type="PANTHER" id="PTHR46498">
    <property type="entry name" value="GTP-BINDING PROTEIN 8"/>
    <property type="match status" value="1"/>
</dbReference>
<evidence type="ECO:0000256" key="6">
    <source>
        <dbReference type="ARBA" id="ARBA00022842"/>
    </source>
</evidence>
<evidence type="ECO:0000256" key="4">
    <source>
        <dbReference type="ARBA" id="ARBA00022723"/>
    </source>
</evidence>
<dbReference type="HAMAP" id="MF_00321">
    <property type="entry name" value="GTPase_EngB"/>
    <property type="match status" value="1"/>
</dbReference>
<keyword evidence="5" id="KW-0547">Nucleotide-binding</keyword>
<feature type="domain" description="EngB-type G" evidence="8">
    <location>
        <begin position="50"/>
        <end position="233"/>
    </location>
</feature>
<dbReference type="Pfam" id="PF01926">
    <property type="entry name" value="MMR_HSR1"/>
    <property type="match status" value="1"/>
</dbReference>
<dbReference type="GO" id="GO:0046872">
    <property type="term" value="F:metal ion binding"/>
    <property type="evidence" value="ECO:0007669"/>
    <property type="project" value="UniProtKB-KW"/>
</dbReference>
<protein>
    <recommendedName>
        <fullName evidence="3">GTP-binding protein 8</fullName>
    </recommendedName>
</protein>
<evidence type="ECO:0000313" key="9">
    <source>
        <dbReference type="EMBL" id="KAG2185856.1"/>
    </source>
</evidence>
<gene>
    <name evidence="9" type="ORF">INT43_002294</name>
</gene>
<evidence type="ECO:0000256" key="5">
    <source>
        <dbReference type="ARBA" id="ARBA00022741"/>
    </source>
</evidence>
<keyword evidence="7" id="KW-0342">GTP-binding</keyword>
<dbReference type="Gene3D" id="3.40.50.300">
    <property type="entry name" value="P-loop containing nucleotide triphosphate hydrolases"/>
    <property type="match status" value="1"/>
</dbReference>
<dbReference type="InterPro" id="IPR052279">
    <property type="entry name" value="EngB_GTPase"/>
</dbReference>
<dbReference type="NCBIfam" id="TIGR03598">
    <property type="entry name" value="GTPase_YsxC"/>
    <property type="match status" value="1"/>
</dbReference>
<dbReference type="PANTHER" id="PTHR46498:SF1">
    <property type="entry name" value="GTP-BINDING PROTEIN 8"/>
    <property type="match status" value="1"/>
</dbReference>
<evidence type="ECO:0000256" key="7">
    <source>
        <dbReference type="ARBA" id="ARBA00023134"/>
    </source>
</evidence>
<proteinExistence type="inferred from homology"/>
<dbReference type="GO" id="GO:0005739">
    <property type="term" value="C:mitochondrion"/>
    <property type="evidence" value="ECO:0007669"/>
    <property type="project" value="TreeGrafter"/>
</dbReference>
<accession>A0A8H7UHC9</accession>
<evidence type="ECO:0000313" key="10">
    <source>
        <dbReference type="Proteomes" id="UP000654370"/>
    </source>
</evidence>
<dbReference type="CDD" id="cd01876">
    <property type="entry name" value="YihA_EngB"/>
    <property type="match status" value="1"/>
</dbReference>
<sequence>MLYLAKRCYSAFPRIERPTLEQIQFANRIFQQPATFVKSIAQPDQAPNTTYPEVAFVGRSNVGKSTLINKLLNRKGLVKTSSKPGHTRLVNFFSIGDKMHLVDMPGYGYRSREEWGDSIMGYLTSREQLKRTFVLIDSTVGLKAADLQLFEFFDKFAISYQVILTKRDRISEKKFQENKEALEASVFQNAVCCYPQLLASGQQRKSRRAASQAAAIDEGIQDIRWAIVNAAGLCKPPSGV</sequence>
<evidence type="ECO:0000259" key="8">
    <source>
        <dbReference type="PROSITE" id="PS51706"/>
    </source>
</evidence>
<dbReference type="InterPro" id="IPR006073">
    <property type="entry name" value="GTP-bd"/>
</dbReference>
<dbReference type="Proteomes" id="UP000654370">
    <property type="component" value="Unassembled WGS sequence"/>
</dbReference>
<comment type="caution">
    <text evidence="9">The sequence shown here is derived from an EMBL/GenBank/DDBJ whole genome shotgun (WGS) entry which is preliminary data.</text>
</comment>
<name>A0A8H7UHC9_MORIS</name>
<dbReference type="AlphaFoldDB" id="A0A8H7UHC9"/>
<dbReference type="EMBL" id="JAEPQZ010000001">
    <property type="protein sequence ID" value="KAG2185856.1"/>
    <property type="molecule type" value="Genomic_DNA"/>
</dbReference>